<sequence length="143" mass="14909">MDNILATVGGEGFNLGESIDIDTAEEEMADEAIEAAIVVMTVVFVLAVFFTVAVIIGTVAVVTLTIGSSRKLLKFVDFSVASIVNSIKPAPQLSSAEPVDGGGSICVLTLLKNFSGCSAVFGSSFSLKTDSELMLQLTTLKNK</sequence>
<dbReference type="EnsemblMetazoa" id="GBRI030192-RA">
    <property type="protein sequence ID" value="GBRI030192-PA"/>
    <property type="gene ID" value="GBRI030192"/>
</dbReference>
<evidence type="ECO:0000313" key="3">
    <source>
        <dbReference type="Proteomes" id="UP000091820"/>
    </source>
</evidence>
<organism evidence="2 3">
    <name type="scientific">Glossina brevipalpis</name>
    <dbReference type="NCBI Taxonomy" id="37001"/>
    <lineage>
        <taxon>Eukaryota</taxon>
        <taxon>Metazoa</taxon>
        <taxon>Ecdysozoa</taxon>
        <taxon>Arthropoda</taxon>
        <taxon>Hexapoda</taxon>
        <taxon>Insecta</taxon>
        <taxon>Pterygota</taxon>
        <taxon>Neoptera</taxon>
        <taxon>Endopterygota</taxon>
        <taxon>Diptera</taxon>
        <taxon>Brachycera</taxon>
        <taxon>Muscomorpha</taxon>
        <taxon>Hippoboscoidea</taxon>
        <taxon>Glossinidae</taxon>
        <taxon>Glossina</taxon>
    </lineage>
</organism>
<keyword evidence="1" id="KW-0472">Membrane</keyword>
<evidence type="ECO:0000313" key="2">
    <source>
        <dbReference type="EnsemblMetazoa" id="GBRI030192-PA"/>
    </source>
</evidence>
<feature type="transmembrane region" description="Helical" evidence="1">
    <location>
        <begin position="35"/>
        <end position="64"/>
    </location>
</feature>
<keyword evidence="3" id="KW-1185">Reference proteome</keyword>
<accession>A0A1A9WS85</accession>
<proteinExistence type="predicted"/>
<dbReference type="Proteomes" id="UP000091820">
    <property type="component" value="Unassembled WGS sequence"/>
</dbReference>
<protein>
    <submittedName>
        <fullName evidence="2">Uncharacterized protein</fullName>
    </submittedName>
</protein>
<keyword evidence="1" id="KW-1133">Transmembrane helix</keyword>
<reference evidence="3" key="1">
    <citation type="submission" date="2014-03" db="EMBL/GenBank/DDBJ databases">
        <authorList>
            <person name="Aksoy S."/>
            <person name="Warren W."/>
            <person name="Wilson R.K."/>
        </authorList>
    </citation>
    <scope>NUCLEOTIDE SEQUENCE [LARGE SCALE GENOMIC DNA]</scope>
    <source>
        <strain evidence="3">IAEA</strain>
    </source>
</reference>
<dbReference type="AlphaFoldDB" id="A0A1A9WS85"/>
<name>A0A1A9WS85_9MUSC</name>
<evidence type="ECO:0000256" key="1">
    <source>
        <dbReference type="SAM" id="Phobius"/>
    </source>
</evidence>
<keyword evidence="1" id="KW-0812">Transmembrane</keyword>
<reference evidence="2" key="2">
    <citation type="submission" date="2020-05" db="UniProtKB">
        <authorList>
            <consortium name="EnsemblMetazoa"/>
        </authorList>
    </citation>
    <scope>IDENTIFICATION</scope>
    <source>
        <strain evidence="2">IAEA</strain>
    </source>
</reference>
<dbReference type="VEuPathDB" id="VectorBase:GBRI030192"/>